<comment type="caution">
    <text evidence="2">The sequence shown here is derived from an EMBL/GenBank/DDBJ whole genome shotgun (WGS) entry which is preliminary data.</text>
</comment>
<dbReference type="InterPro" id="IPR018490">
    <property type="entry name" value="cNMP-bd_dom_sf"/>
</dbReference>
<dbReference type="CDD" id="cd00038">
    <property type="entry name" value="CAP_ED"/>
    <property type="match status" value="1"/>
</dbReference>
<dbReference type="Pfam" id="PF00027">
    <property type="entry name" value="cNMP_binding"/>
    <property type="match status" value="1"/>
</dbReference>
<dbReference type="InterPro" id="IPR014710">
    <property type="entry name" value="RmlC-like_jellyroll"/>
</dbReference>
<gene>
    <name evidence="2" type="ORF">LCGC14_2744730</name>
</gene>
<reference evidence="2" key="1">
    <citation type="journal article" date="2015" name="Nature">
        <title>Complex archaea that bridge the gap between prokaryotes and eukaryotes.</title>
        <authorList>
            <person name="Spang A."/>
            <person name="Saw J.H."/>
            <person name="Jorgensen S.L."/>
            <person name="Zaremba-Niedzwiedzka K."/>
            <person name="Martijn J."/>
            <person name="Lind A.E."/>
            <person name="van Eijk R."/>
            <person name="Schleper C."/>
            <person name="Guy L."/>
            <person name="Ettema T.J."/>
        </authorList>
    </citation>
    <scope>NUCLEOTIDE SEQUENCE</scope>
</reference>
<accession>A0A0F8Z3I5</accession>
<name>A0A0F8Z3I5_9ZZZZ</name>
<protein>
    <recommendedName>
        <fullName evidence="1">Cyclic nucleotide-binding domain-containing protein</fullName>
    </recommendedName>
</protein>
<sequence>MTNPLIRKLEYGANLTDDHRRILERTSQKRRRVPRKEHLIREGERPSFVRLVMEGFACRYKLLPTGERQIMAFLVPGDFCDLHVAILGRMVHSIVTLSPCTIVDIPRETIINLTDNHPAITRALWWATLVDQAVLREWIVGLGQRPAETRIAHPLCELTTRLAAVGRVTDGAFDLPVVSALVVENRTSEGVTEVATGMAG</sequence>
<dbReference type="SMART" id="SM00100">
    <property type="entry name" value="cNMP"/>
    <property type="match status" value="1"/>
</dbReference>
<dbReference type="InterPro" id="IPR000595">
    <property type="entry name" value="cNMP-bd_dom"/>
</dbReference>
<organism evidence="2">
    <name type="scientific">marine sediment metagenome</name>
    <dbReference type="NCBI Taxonomy" id="412755"/>
    <lineage>
        <taxon>unclassified sequences</taxon>
        <taxon>metagenomes</taxon>
        <taxon>ecological metagenomes</taxon>
    </lineage>
</organism>
<proteinExistence type="predicted"/>
<evidence type="ECO:0000259" key="1">
    <source>
        <dbReference type="SMART" id="SM00100"/>
    </source>
</evidence>
<dbReference type="EMBL" id="LAZR01050025">
    <property type="protein sequence ID" value="KKK88283.1"/>
    <property type="molecule type" value="Genomic_DNA"/>
</dbReference>
<dbReference type="AlphaFoldDB" id="A0A0F8Z3I5"/>
<dbReference type="Gene3D" id="2.60.120.10">
    <property type="entry name" value="Jelly Rolls"/>
    <property type="match status" value="1"/>
</dbReference>
<evidence type="ECO:0000313" key="2">
    <source>
        <dbReference type="EMBL" id="KKK88283.1"/>
    </source>
</evidence>
<feature type="domain" description="Cyclic nucleotide-binding" evidence="1">
    <location>
        <begin position="11"/>
        <end position="132"/>
    </location>
</feature>
<dbReference type="SUPFAM" id="SSF51206">
    <property type="entry name" value="cAMP-binding domain-like"/>
    <property type="match status" value="1"/>
</dbReference>